<gene>
    <name evidence="3" type="ORF">Daura_30365</name>
</gene>
<name>A0A9Q9I9Y0_9ACTN</name>
<dbReference type="OrthoDB" id="9761633at2"/>
<dbReference type="RefSeq" id="WP_081971697.1">
    <property type="nucleotide sequence ID" value="NZ_CP073767.1"/>
</dbReference>
<accession>A0A9Q9I9Y0</accession>
<dbReference type="Proteomes" id="UP001058003">
    <property type="component" value="Chromosome"/>
</dbReference>
<dbReference type="GO" id="GO:0003825">
    <property type="term" value="F:alpha,alpha-trehalose-phosphate synthase (UDP-forming) activity"/>
    <property type="evidence" value="ECO:0007669"/>
    <property type="project" value="TreeGrafter"/>
</dbReference>
<evidence type="ECO:0000313" key="3">
    <source>
        <dbReference type="EMBL" id="UWZ51066.1"/>
    </source>
</evidence>
<dbReference type="Pfam" id="PF00982">
    <property type="entry name" value="Glyco_transf_20"/>
    <property type="match status" value="1"/>
</dbReference>
<keyword evidence="4" id="KW-1185">Reference proteome</keyword>
<dbReference type="InterPro" id="IPR001830">
    <property type="entry name" value="Glyco_trans_20"/>
</dbReference>
<organism evidence="3 4">
    <name type="scientific">Dactylosporangium aurantiacum</name>
    <dbReference type="NCBI Taxonomy" id="35754"/>
    <lineage>
        <taxon>Bacteria</taxon>
        <taxon>Bacillati</taxon>
        <taxon>Actinomycetota</taxon>
        <taxon>Actinomycetes</taxon>
        <taxon>Micromonosporales</taxon>
        <taxon>Micromonosporaceae</taxon>
        <taxon>Dactylosporangium</taxon>
    </lineage>
</organism>
<dbReference type="KEGG" id="daur:Daura_30365"/>
<evidence type="ECO:0000313" key="4">
    <source>
        <dbReference type="Proteomes" id="UP001058003"/>
    </source>
</evidence>
<evidence type="ECO:0000256" key="2">
    <source>
        <dbReference type="SAM" id="MobiDB-lite"/>
    </source>
</evidence>
<proteinExistence type="inferred from homology"/>
<reference evidence="3" key="1">
    <citation type="submission" date="2021-04" db="EMBL/GenBank/DDBJ databases">
        <title>Dactylosporangium aurantiacum NRRL B-8018 full assembly.</title>
        <authorList>
            <person name="Hartkoorn R.C."/>
            <person name="Beaudoing E."/>
            <person name="Hot D."/>
        </authorList>
    </citation>
    <scope>NUCLEOTIDE SEQUENCE</scope>
    <source>
        <strain evidence="3">NRRL B-8018</strain>
    </source>
</reference>
<comment type="similarity">
    <text evidence="1">Belongs to the glycosyltransferase 20 family.</text>
</comment>
<dbReference type="CDD" id="cd03788">
    <property type="entry name" value="GT20_TPS"/>
    <property type="match status" value="1"/>
</dbReference>
<dbReference type="SUPFAM" id="SSF53756">
    <property type="entry name" value="UDP-Glycosyltransferase/glycogen phosphorylase"/>
    <property type="match status" value="1"/>
</dbReference>
<sequence>MQMPARHDFVVVTAHLPVEPIVMNRHERVRWQPKRSGVHAALHPVVAQRHGTWVGWHSLDDRQTGRFNSDGISMQPVPIPALDIHDHFGGHCQTSLTPLYHDGAEPPRFNRRWRHAYRRVNDRYSHAVANIAAPGATVWVHDYQLQLLPAMLRLRRPDLLIGFFLHVPFPPIELFEKLPQRTEILGGLLGADLVGFQSRRSSANFCQAVTEFGEYRMDGDVVHPDGRHVSIGAFPTSVDRVGFERLARDQRTRRRAAQIRAELGQPRTMLLAVDHLDPATGVEQRLDAYHELLADKRLDPNTTVLVQIAVPGRQYGMDRPDTWTQVERKVAQINGLYSWITRPAVHLLHQTLDSRELVAFYLAADIMLATPLRDGMHINAKEYVACRADNTGTLVLSEGSGTASALPEAITVNPYDVDALKAAIVGAIELGGPHGRKSEMRRMRRRLHEYDVHRWAADYLDALAGPAPRTPAGATPPGPASHRPRPTWSGPAARAHHGT</sequence>
<evidence type="ECO:0000256" key="1">
    <source>
        <dbReference type="ARBA" id="ARBA00008799"/>
    </source>
</evidence>
<dbReference type="PANTHER" id="PTHR10788:SF106">
    <property type="entry name" value="BCDNA.GH08860"/>
    <property type="match status" value="1"/>
</dbReference>
<dbReference type="GO" id="GO:0005992">
    <property type="term" value="P:trehalose biosynthetic process"/>
    <property type="evidence" value="ECO:0007669"/>
    <property type="project" value="InterPro"/>
</dbReference>
<feature type="region of interest" description="Disordered" evidence="2">
    <location>
        <begin position="466"/>
        <end position="499"/>
    </location>
</feature>
<dbReference type="EMBL" id="CP073767">
    <property type="protein sequence ID" value="UWZ51066.1"/>
    <property type="molecule type" value="Genomic_DNA"/>
</dbReference>
<dbReference type="PANTHER" id="PTHR10788">
    <property type="entry name" value="TREHALOSE-6-PHOSPHATE SYNTHASE"/>
    <property type="match status" value="1"/>
</dbReference>
<protein>
    <submittedName>
        <fullName evidence="3">Trehalose-6-phosphate synthase</fullName>
    </submittedName>
</protein>
<dbReference type="Gene3D" id="3.40.50.2000">
    <property type="entry name" value="Glycogen Phosphorylase B"/>
    <property type="match status" value="2"/>
</dbReference>
<dbReference type="AlphaFoldDB" id="A0A9Q9I9Y0"/>